<evidence type="ECO:0000313" key="1">
    <source>
        <dbReference type="EMBL" id="ROU17909.1"/>
    </source>
</evidence>
<protein>
    <recommendedName>
        <fullName evidence="3">Tautomerase family protein</fullName>
    </recommendedName>
</protein>
<dbReference type="SUPFAM" id="SSF55331">
    <property type="entry name" value="Tautomerase/MIF"/>
    <property type="match status" value="1"/>
</dbReference>
<evidence type="ECO:0000313" key="2">
    <source>
        <dbReference type="Proteomes" id="UP000268051"/>
    </source>
</evidence>
<name>A0A3N2SE19_9ENTR</name>
<dbReference type="Pfam" id="PF14552">
    <property type="entry name" value="Tautomerase_2"/>
    <property type="match status" value="1"/>
</dbReference>
<dbReference type="Gene3D" id="3.30.429.10">
    <property type="entry name" value="Macrophage Migration Inhibitory Factor"/>
    <property type="match status" value="1"/>
</dbReference>
<evidence type="ECO:0008006" key="3">
    <source>
        <dbReference type="Google" id="ProtNLM"/>
    </source>
</evidence>
<sequence>MFNESKSKLLRVVRDGAIVFIHHDGDVPQTPFLRSHCLLRQVSGIVVRSLFIINEFSSPNVSSAQKSHLCRTLCERLNTKMNISPDDVMVMIQFNTTDDWSFSNGQMLSELD</sequence>
<dbReference type="InterPro" id="IPR014347">
    <property type="entry name" value="Tautomerase/MIF_sf"/>
</dbReference>
<proteinExistence type="predicted"/>
<gene>
    <name evidence="1" type="ORF">EB837_02365</name>
</gene>
<accession>A0A3N2SE19</accession>
<dbReference type="InterPro" id="IPR037479">
    <property type="entry name" value="Tauto_MSAD"/>
</dbReference>
<reference evidence="1 2" key="1">
    <citation type="submission" date="2018-10" db="EMBL/GenBank/DDBJ databases">
        <title>Horizontal transference of carbapenem resistance between Klebsiella pneumoniae and Kluyvera ascorbata during abdominal infection: a case report.</title>
        <authorList>
            <person name="Raro O.H.F."/>
            <person name="Lima-Morales D."/>
            <person name="Barth A.L."/>
            <person name="Paim T.G.S."/>
            <person name="Mott M.P."/>
            <person name="Riche C.V.W."/>
            <person name="Teixeira U.F."/>
            <person name="Waechter F."/>
            <person name="Dias C.A.G."/>
        </authorList>
    </citation>
    <scope>NUCLEOTIDE SEQUENCE [LARGE SCALE GENOMIC DNA]</scope>
    <source>
        <strain evidence="1 2">OT2</strain>
    </source>
</reference>
<dbReference type="AlphaFoldDB" id="A0A3N2SE19"/>
<dbReference type="EMBL" id="RHFN01000002">
    <property type="protein sequence ID" value="ROU17909.1"/>
    <property type="molecule type" value="Genomic_DNA"/>
</dbReference>
<dbReference type="Proteomes" id="UP000268051">
    <property type="component" value="Unassembled WGS sequence"/>
</dbReference>
<organism evidence="1 2">
    <name type="scientific">Kluyvera ascorbata</name>
    <dbReference type="NCBI Taxonomy" id="51288"/>
    <lineage>
        <taxon>Bacteria</taxon>
        <taxon>Pseudomonadati</taxon>
        <taxon>Pseudomonadota</taxon>
        <taxon>Gammaproteobacteria</taxon>
        <taxon>Enterobacterales</taxon>
        <taxon>Enterobacteriaceae</taxon>
        <taxon>Kluyvera</taxon>
    </lineage>
</organism>
<dbReference type="OrthoDB" id="9804765at2"/>
<comment type="caution">
    <text evidence="1">The sequence shown here is derived from an EMBL/GenBank/DDBJ whole genome shotgun (WGS) entry which is preliminary data.</text>
</comment>